<dbReference type="Proteomes" id="UP000252706">
    <property type="component" value="Unassembled WGS sequence"/>
</dbReference>
<dbReference type="EMBL" id="QOCE01000035">
    <property type="protein sequence ID" value="RBW53513.1"/>
    <property type="molecule type" value="Genomic_DNA"/>
</dbReference>
<accession>A0A366WW19</accession>
<feature type="signal peptide" evidence="2">
    <location>
        <begin position="1"/>
        <end position="20"/>
    </location>
</feature>
<proteinExistence type="predicted"/>
<keyword evidence="1" id="KW-0812">Transmembrane</keyword>
<protein>
    <recommendedName>
        <fullName evidence="5">Small integral membrane protein</fullName>
    </recommendedName>
</protein>
<evidence type="ECO:0000256" key="1">
    <source>
        <dbReference type="SAM" id="Phobius"/>
    </source>
</evidence>
<comment type="caution">
    <text evidence="3">The sequence shown here is derived from an EMBL/GenBank/DDBJ whole genome shotgun (WGS) entry which is preliminary data.</text>
</comment>
<feature type="transmembrane region" description="Helical" evidence="1">
    <location>
        <begin position="91"/>
        <end position="111"/>
    </location>
</feature>
<evidence type="ECO:0000256" key="2">
    <source>
        <dbReference type="SAM" id="SignalP"/>
    </source>
</evidence>
<reference evidence="3 4" key="1">
    <citation type="submission" date="2018-07" db="EMBL/GenBank/DDBJ databases">
        <title>Modular assembly of carbohydrate-degrading microbial communities in the ocean.</title>
        <authorList>
            <person name="Enke T.N."/>
            <person name="Datta M.S."/>
            <person name="Schwartzman J.A."/>
            <person name="Cermak N."/>
            <person name="Schmitz D.A."/>
            <person name="Barrere J."/>
            <person name="Cordero O.X."/>
        </authorList>
    </citation>
    <scope>NUCLEOTIDE SEQUENCE [LARGE SCALE GENOMIC DNA]</scope>
    <source>
        <strain evidence="3 4">C3M10</strain>
    </source>
</reference>
<dbReference type="OrthoDB" id="5420630at2"/>
<evidence type="ECO:0000313" key="3">
    <source>
        <dbReference type="EMBL" id="RBW53513.1"/>
    </source>
</evidence>
<feature type="transmembrane region" description="Helical" evidence="1">
    <location>
        <begin position="117"/>
        <end position="133"/>
    </location>
</feature>
<organism evidence="3 4">
    <name type="scientific">Phaeobacter gallaeciensis</name>
    <dbReference type="NCBI Taxonomy" id="60890"/>
    <lineage>
        <taxon>Bacteria</taxon>
        <taxon>Pseudomonadati</taxon>
        <taxon>Pseudomonadota</taxon>
        <taxon>Alphaproteobacteria</taxon>
        <taxon>Rhodobacterales</taxon>
        <taxon>Roseobacteraceae</taxon>
        <taxon>Phaeobacter</taxon>
    </lineage>
</organism>
<keyword evidence="2" id="KW-0732">Signal</keyword>
<keyword evidence="1" id="KW-0472">Membrane</keyword>
<name>A0A366WW19_9RHOB</name>
<gene>
    <name evidence="3" type="ORF">DS909_14090</name>
</gene>
<feature type="transmembrane region" description="Helical" evidence="1">
    <location>
        <begin position="46"/>
        <end position="70"/>
    </location>
</feature>
<dbReference type="InterPro" id="IPR018678">
    <property type="entry name" value="DUF2160_TM"/>
</dbReference>
<feature type="chain" id="PRO_5016900088" description="Small integral membrane protein" evidence="2">
    <location>
        <begin position="21"/>
        <end position="135"/>
    </location>
</feature>
<keyword evidence="1" id="KW-1133">Transmembrane helix</keyword>
<evidence type="ECO:0008006" key="5">
    <source>
        <dbReference type="Google" id="ProtNLM"/>
    </source>
</evidence>
<dbReference type="Pfam" id="PF09928">
    <property type="entry name" value="DUF2160"/>
    <property type="match status" value="1"/>
</dbReference>
<sequence>MGIFGRIFGSLLAFSSSASAQGWGNVTKKEVDEGFSWTAPLWPSFWMAWTPATFLLFCGIFGAIAVIGVLEVVKYRDGIERRGILGLTTTLGDRLFISLLGTAYIFLAWLGIFGQPLWWPLAISIAWGVFCFRKV</sequence>
<dbReference type="AlphaFoldDB" id="A0A366WW19"/>
<evidence type="ECO:0000313" key="4">
    <source>
        <dbReference type="Proteomes" id="UP000252706"/>
    </source>
</evidence>